<dbReference type="Proteomes" id="UP000198981">
    <property type="component" value="Unassembled WGS sequence"/>
</dbReference>
<organism evidence="1 2">
    <name type="scientific">Klenkia marina</name>
    <dbReference type="NCBI Taxonomy" id="1960309"/>
    <lineage>
        <taxon>Bacteria</taxon>
        <taxon>Bacillati</taxon>
        <taxon>Actinomycetota</taxon>
        <taxon>Actinomycetes</taxon>
        <taxon>Geodermatophilales</taxon>
        <taxon>Geodermatophilaceae</taxon>
        <taxon>Klenkia</taxon>
    </lineage>
</organism>
<name>A0A1G4YPD9_9ACTN</name>
<keyword evidence="2" id="KW-1185">Reference proteome</keyword>
<evidence type="ECO:0000313" key="2">
    <source>
        <dbReference type="Proteomes" id="UP000198981"/>
    </source>
</evidence>
<proteinExistence type="predicted"/>
<gene>
    <name evidence="1" type="ORF">SAMN03159343_3134</name>
</gene>
<evidence type="ECO:0000313" key="1">
    <source>
        <dbReference type="EMBL" id="SCX54728.1"/>
    </source>
</evidence>
<dbReference type="EMBL" id="FMUH01000005">
    <property type="protein sequence ID" value="SCX54728.1"/>
    <property type="molecule type" value="Genomic_DNA"/>
</dbReference>
<accession>A0A1G4YPD9</accession>
<dbReference type="STRING" id="1960309.SAMN03159343_3134"/>
<sequence>MTGVVGGVGAGVSRLCTGPGPSTFSLVVAEQVAAHDVPASPVVEPVVKAVSRRSRRRPAEVEERRCGWCRNVLPTQESVGRPRLYCGQACRQRAYEQRSATAKAGLSPDVVLVTRAELDGLQDRLFQLRCALEDVQTLMTEKPTKAELERALSELLRSTGRLDKLWLSGRAAG</sequence>
<protein>
    <submittedName>
        <fullName evidence="1">Uncharacterized protein</fullName>
    </submittedName>
</protein>
<reference evidence="2" key="1">
    <citation type="submission" date="2016-10" db="EMBL/GenBank/DDBJ databases">
        <authorList>
            <person name="Varghese N."/>
            <person name="Submissions S."/>
        </authorList>
    </citation>
    <scope>NUCLEOTIDE SEQUENCE [LARGE SCALE GENOMIC DNA]</scope>
    <source>
        <strain evidence="2">DSM 45722</strain>
    </source>
</reference>
<dbReference type="AlphaFoldDB" id="A0A1G4YPD9"/>